<feature type="region of interest" description="Disordered" evidence="5">
    <location>
        <begin position="58"/>
        <end position="477"/>
    </location>
</feature>
<evidence type="ECO:0000256" key="4">
    <source>
        <dbReference type="ARBA" id="ARBA00022840"/>
    </source>
</evidence>
<feature type="compositionally biased region" description="Basic and acidic residues" evidence="5">
    <location>
        <begin position="207"/>
        <end position="219"/>
    </location>
</feature>
<feature type="region of interest" description="Disordered" evidence="5">
    <location>
        <begin position="526"/>
        <end position="561"/>
    </location>
</feature>
<feature type="compositionally biased region" description="Basic and acidic residues" evidence="5">
    <location>
        <begin position="184"/>
        <end position="194"/>
    </location>
</feature>
<evidence type="ECO:0000256" key="3">
    <source>
        <dbReference type="ARBA" id="ARBA00022777"/>
    </source>
</evidence>
<keyword evidence="1" id="KW-0808">Transferase</keyword>
<evidence type="ECO:0000256" key="5">
    <source>
        <dbReference type="SAM" id="MobiDB-lite"/>
    </source>
</evidence>
<name>A0A067NZA7_PLEO1</name>
<feature type="compositionally biased region" description="Basic residues" evidence="5">
    <location>
        <begin position="195"/>
        <end position="206"/>
    </location>
</feature>
<dbReference type="STRING" id="1137138.A0A067NZA7"/>
<proteinExistence type="predicted"/>
<dbReference type="InterPro" id="IPR051681">
    <property type="entry name" value="Ser/Thr_Kinases-Pseudokinases"/>
</dbReference>
<dbReference type="CDD" id="cd13999">
    <property type="entry name" value="STKc_MAP3K-like"/>
    <property type="match status" value="1"/>
</dbReference>
<dbReference type="GO" id="GO:0005524">
    <property type="term" value="F:ATP binding"/>
    <property type="evidence" value="ECO:0007669"/>
    <property type="project" value="UniProtKB-KW"/>
</dbReference>
<dbReference type="PANTHER" id="PTHR44329:SF288">
    <property type="entry name" value="MITOGEN-ACTIVATED PROTEIN KINASE KINASE KINASE 20"/>
    <property type="match status" value="1"/>
</dbReference>
<keyword evidence="4" id="KW-0067">ATP-binding</keyword>
<evidence type="ECO:0000313" key="7">
    <source>
        <dbReference type="EMBL" id="KDQ33383.1"/>
    </source>
</evidence>
<dbReference type="AlphaFoldDB" id="A0A067NZA7"/>
<dbReference type="VEuPathDB" id="FungiDB:PLEOSDRAFT_1030871"/>
<feature type="domain" description="Protein kinase" evidence="6">
    <location>
        <begin position="610"/>
        <end position="873"/>
    </location>
</feature>
<dbReference type="Pfam" id="PF00069">
    <property type="entry name" value="Pkinase"/>
    <property type="match status" value="1"/>
</dbReference>
<feature type="compositionally biased region" description="Acidic residues" evidence="5">
    <location>
        <begin position="424"/>
        <end position="477"/>
    </location>
</feature>
<feature type="compositionally biased region" description="Acidic residues" evidence="5">
    <location>
        <begin position="298"/>
        <end position="335"/>
    </location>
</feature>
<dbReference type="InterPro" id="IPR011009">
    <property type="entry name" value="Kinase-like_dom_sf"/>
</dbReference>
<dbReference type="HOGENOM" id="CLU_008519_0_0_1"/>
<evidence type="ECO:0000256" key="2">
    <source>
        <dbReference type="ARBA" id="ARBA00022741"/>
    </source>
</evidence>
<keyword evidence="3" id="KW-0418">Kinase</keyword>
<protein>
    <recommendedName>
        <fullName evidence="6">Protein kinase domain-containing protein</fullName>
    </recommendedName>
</protein>
<evidence type="ECO:0000313" key="8">
    <source>
        <dbReference type="Proteomes" id="UP000027073"/>
    </source>
</evidence>
<feature type="compositionally biased region" description="Acidic residues" evidence="5">
    <location>
        <begin position="220"/>
        <end position="233"/>
    </location>
</feature>
<dbReference type="Proteomes" id="UP000027073">
    <property type="component" value="Unassembled WGS sequence"/>
</dbReference>
<dbReference type="EMBL" id="KL198004">
    <property type="protein sequence ID" value="KDQ33383.1"/>
    <property type="molecule type" value="Genomic_DNA"/>
</dbReference>
<dbReference type="GO" id="GO:0004674">
    <property type="term" value="F:protein serine/threonine kinase activity"/>
    <property type="evidence" value="ECO:0007669"/>
    <property type="project" value="TreeGrafter"/>
</dbReference>
<evidence type="ECO:0000256" key="1">
    <source>
        <dbReference type="ARBA" id="ARBA00022679"/>
    </source>
</evidence>
<feature type="non-terminal residue" evidence="7">
    <location>
        <position position="1"/>
    </location>
</feature>
<keyword evidence="2" id="KW-0547">Nucleotide-binding</keyword>
<reference evidence="8" key="1">
    <citation type="journal article" date="2014" name="Proc. Natl. Acad. Sci. U.S.A.">
        <title>Extensive sampling of basidiomycete genomes demonstrates inadequacy of the white-rot/brown-rot paradigm for wood decay fungi.</title>
        <authorList>
            <person name="Riley R."/>
            <person name="Salamov A.A."/>
            <person name="Brown D.W."/>
            <person name="Nagy L.G."/>
            <person name="Floudas D."/>
            <person name="Held B.W."/>
            <person name="Levasseur A."/>
            <person name="Lombard V."/>
            <person name="Morin E."/>
            <person name="Otillar R."/>
            <person name="Lindquist E.A."/>
            <person name="Sun H."/>
            <person name="LaButti K.M."/>
            <person name="Schmutz J."/>
            <person name="Jabbour D."/>
            <person name="Luo H."/>
            <person name="Baker S.E."/>
            <person name="Pisabarro A.G."/>
            <person name="Walton J.D."/>
            <person name="Blanchette R.A."/>
            <person name="Henrissat B."/>
            <person name="Martin F."/>
            <person name="Cullen D."/>
            <person name="Hibbett D.S."/>
            <person name="Grigoriev I.V."/>
        </authorList>
    </citation>
    <scope>NUCLEOTIDE SEQUENCE [LARGE SCALE GENOMIC DNA]</scope>
    <source>
        <strain evidence="8">PC15</strain>
    </source>
</reference>
<feature type="compositionally biased region" description="Acidic residues" evidence="5">
    <location>
        <begin position="373"/>
        <end position="410"/>
    </location>
</feature>
<dbReference type="InParanoid" id="A0A067NZA7"/>
<accession>A0A067NZA7</accession>
<sequence length="876" mass="97463">LHAGDEHLINEAPANQLLRMRKDELVRLYSSAGLLDDAEALTKHEIVDAIVAARDDVAELPPSSPPRGDGDSSDGSSDDGNVAGDEETDFAPRRASTLRRRVTINDVARTSSKPLQKRSLSMGHFTGGDISVFPDLPAVPTDRSPPATRTRSRKVSAPTHPITPVSSTSSRSSTHNSKGKGKAKQVEFCDEVSRKLRTPAKTKKRERSADSESSRRAELDFGESDLTDLDDQYDEVRAVEPSPRRLRSKDRLPSYGAESAPVKSSRARTKADSQGSNPGRRITPMRKAKGKTQCQREDVDEDSDEDEEDVDEVDEDQMDDDAEEAGVESDEEAEVDQLVSSASVTPPPPTGRRTPVKRRLRPRRVQTFTPPSDGDDEGSGGNSEDGDDGEDEESGDEEGSATEVAEEDLISEPRRLRNGKVVGEDDAGMEVEEDIEEEEEGEEDVAGEEEEDATDMIEDDETIGDSEADADGETDDEPIDLTIATVKTLVRLKRDDLLRLCESRDLDAVGTKPQLAAALLQWRDRQSASISSPSSTGTVRPPSTVRRRRHGKTSAQDPTTPVLMRSDRVHVDEPRTPPFSKDRIKEHEPELELDLESLGLEDREIPYEKLTKMEKIGSGGFKDVFIGKLKGKKIAIAEFRGQLSAMDIKELKLLGGFNHPNIVRFLGVSIPENTKETPVMILSELCSNGDLFDYIRNVSPPSLRKVLNIMLDIARGLEYLHLRKPSVIHRDCKSSNILITSKGTAKIADFGLAKVKQSTRSMVRSLVGTVNWQAPELWTAHPKYNHKVDVFSCAMVYWETLQWHLPNKKFPWEGMNEHAIYDIVGAKRQRPSISGLRKQWCPEIVDLIEHMWAHEHQDRPTMSQVVERLEELIQMY</sequence>
<evidence type="ECO:0000259" key="6">
    <source>
        <dbReference type="PROSITE" id="PS50011"/>
    </source>
</evidence>
<feature type="compositionally biased region" description="Low complexity" evidence="5">
    <location>
        <begin position="527"/>
        <end position="544"/>
    </location>
</feature>
<dbReference type="SUPFAM" id="SSF56112">
    <property type="entry name" value="Protein kinase-like (PK-like)"/>
    <property type="match status" value="1"/>
</dbReference>
<feature type="compositionally biased region" description="Basic residues" evidence="5">
    <location>
        <begin position="354"/>
        <end position="364"/>
    </location>
</feature>
<dbReference type="PROSITE" id="PS50011">
    <property type="entry name" value="PROTEIN_KINASE_DOM"/>
    <property type="match status" value="1"/>
</dbReference>
<dbReference type="OrthoDB" id="4062651at2759"/>
<dbReference type="PANTHER" id="PTHR44329">
    <property type="entry name" value="SERINE/THREONINE-PROTEIN KINASE TNNI3K-RELATED"/>
    <property type="match status" value="1"/>
</dbReference>
<dbReference type="Gene3D" id="1.10.510.10">
    <property type="entry name" value="Transferase(Phosphotransferase) domain 1"/>
    <property type="match status" value="1"/>
</dbReference>
<gene>
    <name evidence="7" type="ORF">PLEOSDRAFT_1030871</name>
</gene>
<organism evidence="7 8">
    <name type="scientific">Pleurotus ostreatus (strain PC15)</name>
    <name type="common">Oyster mushroom</name>
    <dbReference type="NCBI Taxonomy" id="1137138"/>
    <lineage>
        <taxon>Eukaryota</taxon>
        <taxon>Fungi</taxon>
        <taxon>Dikarya</taxon>
        <taxon>Basidiomycota</taxon>
        <taxon>Agaricomycotina</taxon>
        <taxon>Agaricomycetes</taxon>
        <taxon>Agaricomycetidae</taxon>
        <taxon>Agaricales</taxon>
        <taxon>Pleurotineae</taxon>
        <taxon>Pleurotaceae</taxon>
        <taxon>Pleurotus</taxon>
    </lineage>
</organism>
<dbReference type="InterPro" id="IPR000719">
    <property type="entry name" value="Prot_kinase_dom"/>
</dbReference>